<dbReference type="EMBL" id="JBGMDY010000002">
    <property type="protein sequence ID" value="KAL2343442.1"/>
    <property type="molecule type" value="Genomic_DNA"/>
</dbReference>
<protein>
    <submittedName>
        <fullName evidence="1">Uncharacterized protein</fullName>
    </submittedName>
</protein>
<organism evidence="1 2">
    <name type="scientific">Flemingia macrophylla</name>
    <dbReference type="NCBI Taxonomy" id="520843"/>
    <lineage>
        <taxon>Eukaryota</taxon>
        <taxon>Viridiplantae</taxon>
        <taxon>Streptophyta</taxon>
        <taxon>Embryophyta</taxon>
        <taxon>Tracheophyta</taxon>
        <taxon>Spermatophyta</taxon>
        <taxon>Magnoliopsida</taxon>
        <taxon>eudicotyledons</taxon>
        <taxon>Gunneridae</taxon>
        <taxon>Pentapetalae</taxon>
        <taxon>rosids</taxon>
        <taxon>fabids</taxon>
        <taxon>Fabales</taxon>
        <taxon>Fabaceae</taxon>
        <taxon>Papilionoideae</taxon>
        <taxon>50 kb inversion clade</taxon>
        <taxon>NPAAA clade</taxon>
        <taxon>indigoferoid/millettioid clade</taxon>
        <taxon>Phaseoleae</taxon>
        <taxon>Flemingia</taxon>
    </lineage>
</organism>
<sequence length="120" mass="13788">MDDMQLVEALRGYTWFGNNGGTYSKLDLVLPLYEWFNYAPNSFKQLPPPREGLLSLLHYREPHDSPRQALPLLPRLPPPERLRHVHPPLLNGLGPQEEHKADMNLSLLVDAFDLVVRQVV</sequence>
<evidence type="ECO:0000313" key="1">
    <source>
        <dbReference type="EMBL" id="KAL2343442.1"/>
    </source>
</evidence>
<accession>A0ABD1N6P4</accession>
<evidence type="ECO:0000313" key="2">
    <source>
        <dbReference type="Proteomes" id="UP001603857"/>
    </source>
</evidence>
<keyword evidence="2" id="KW-1185">Reference proteome</keyword>
<proteinExistence type="predicted"/>
<dbReference type="Proteomes" id="UP001603857">
    <property type="component" value="Unassembled WGS sequence"/>
</dbReference>
<comment type="caution">
    <text evidence="1">The sequence shown here is derived from an EMBL/GenBank/DDBJ whole genome shotgun (WGS) entry which is preliminary data.</text>
</comment>
<gene>
    <name evidence="1" type="ORF">Fmac_004727</name>
</gene>
<reference evidence="1 2" key="1">
    <citation type="submission" date="2024-08" db="EMBL/GenBank/DDBJ databases">
        <title>Insights into the chromosomal genome structure of Flemingia macrophylla.</title>
        <authorList>
            <person name="Ding Y."/>
            <person name="Zhao Y."/>
            <person name="Bi W."/>
            <person name="Wu M."/>
            <person name="Zhao G."/>
            <person name="Gong Y."/>
            <person name="Li W."/>
            <person name="Zhang P."/>
        </authorList>
    </citation>
    <scope>NUCLEOTIDE SEQUENCE [LARGE SCALE GENOMIC DNA]</scope>
    <source>
        <strain evidence="1">DYQJB</strain>
        <tissue evidence="1">Leaf</tissue>
    </source>
</reference>
<dbReference type="AlphaFoldDB" id="A0ABD1N6P4"/>
<name>A0ABD1N6P4_9FABA</name>